<dbReference type="GO" id="GO:0120330">
    <property type="term" value="C:rixosome complex"/>
    <property type="evidence" value="ECO:0007669"/>
    <property type="project" value="UniProtKB-UniRule"/>
</dbReference>
<dbReference type="EMBL" id="KN822990">
    <property type="protein sequence ID" value="KIO28828.1"/>
    <property type="molecule type" value="Genomic_DNA"/>
</dbReference>
<evidence type="ECO:0000256" key="1">
    <source>
        <dbReference type="ARBA" id="ARBA00002355"/>
    </source>
</evidence>
<dbReference type="InterPro" id="IPR024679">
    <property type="entry name" value="Ipi1_N"/>
</dbReference>
<evidence type="ECO:0000256" key="2">
    <source>
        <dbReference type="ARBA" id="ARBA00004123"/>
    </source>
</evidence>
<dbReference type="PANTHER" id="PTHR16056:SF2">
    <property type="entry name" value="TESTIS-EXPRESSED PROTEIN 10"/>
    <property type="match status" value="1"/>
</dbReference>
<dbReference type="AlphaFoldDB" id="A0A0C3L511"/>
<dbReference type="Pfam" id="PF12333">
    <property type="entry name" value="Ipi1_N"/>
    <property type="match status" value="1"/>
</dbReference>
<evidence type="ECO:0000313" key="8">
    <source>
        <dbReference type="Proteomes" id="UP000054248"/>
    </source>
</evidence>
<comment type="similarity">
    <text evidence="3 5">Belongs to the IPI1/TEX10 family.</text>
</comment>
<comment type="function">
    <text evidence="1 5">Component of the RIX1 complex required for processing of ITS2 sequences from 35S pre-rRNA.</text>
</comment>
<gene>
    <name evidence="7" type="ORF">M407DRAFT_22080</name>
</gene>
<comment type="subcellular location">
    <subcellularLocation>
        <location evidence="2 5">Nucleus</location>
    </subcellularLocation>
</comment>
<keyword evidence="8" id="KW-1185">Reference proteome</keyword>
<dbReference type="SUPFAM" id="SSF48371">
    <property type="entry name" value="ARM repeat"/>
    <property type="match status" value="1"/>
</dbReference>
<dbReference type="OrthoDB" id="3213873at2759"/>
<organism evidence="7 8">
    <name type="scientific">Tulasnella calospora MUT 4182</name>
    <dbReference type="NCBI Taxonomy" id="1051891"/>
    <lineage>
        <taxon>Eukaryota</taxon>
        <taxon>Fungi</taxon>
        <taxon>Dikarya</taxon>
        <taxon>Basidiomycota</taxon>
        <taxon>Agaricomycotina</taxon>
        <taxon>Agaricomycetes</taxon>
        <taxon>Cantharellales</taxon>
        <taxon>Tulasnellaceae</taxon>
        <taxon>Tulasnella</taxon>
    </lineage>
</organism>
<dbReference type="InterPro" id="IPR011989">
    <property type="entry name" value="ARM-like"/>
</dbReference>
<feature type="domain" description="Pre-rRNA-processing protein Ipi1 N-terminal" evidence="6">
    <location>
        <begin position="141"/>
        <end position="233"/>
    </location>
</feature>
<dbReference type="HOGENOM" id="CLU_528060_0_0_1"/>
<accession>A0A0C3L511</accession>
<evidence type="ECO:0000259" key="6">
    <source>
        <dbReference type="Pfam" id="PF12333"/>
    </source>
</evidence>
<evidence type="ECO:0000256" key="5">
    <source>
        <dbReference type="RuleBase" id="RU368021"/>
    </source>
</evidence>
<dbReference type="STRING" id="1051891.A0A0C3L511"/>
<reference evidence="8" key="2">
    <citation type="submission" date="2015-01" db="EMBL/GenBank/DDBJ databases">
        <title>Evolutionary Origins and Diversification of the Mycorrhizal Mutualists.</title>
        <authorList>
            <consortium name="DOE Joint Genome Institute"/>
            <consortium name="Mycorrhizal Genomics Consortium"/>
            <person name="Kohler A."/>
            <person name="Kuo A."/>
            <person name="Nagy L.G."/>
            <person name="Floudas D."/>
            <person name="Copeland A."/>
            <person name="Barry K.W."/>
            <person name="Cichocki N."/>
            <person name="Veneault-Fourrey C."/>
            <person name="LaButti K."/>
            <person name="Lindquist E.A."/>
            <person name="Lipzen A."/>
            <person name="Lundell T."/>
            <person name="Morin E."/>
            <person name="Murat C."/>
            <person name="Riley R."/>
            <person name="Ohm R."/>
            <person name="Sun H."/>
            <person name="Tunlid A."/>
            <person name="Henrissat B."/>
            <person name="Grigoriev I.V."/>
            <person name="Hibbett D.S."/>
            <person name="Martin F."/>
        </authorList>
    </citation>
    <scope>NUCLEOTIDE SEQUENCE [LARGE SCALE GENOMIC DNA]</scope>
    <source>
        <strain evidence="8">MUT 4182</strain>
    </source>
</reference>
<evidence type="ECO:0000256" key="4">
    <source>
        <dbReference type="ARBA" id="ARBA00023242"/>
    </source>
</evidence>
<evidence type="ECO:0000256" key="3">
    <source>
        <dbReference type="ARBA" id="ARBA00006427"/>
    </source>
</evidence>
<dbReference type="PANTHER" id="PTHR16056">
    <property type="entry name" value="REGULATOR OF MICROTUBULE DYNAMICS PROTEIN"/>
    <property type="match status" value="1"/>
</dbReference>
<dbReference type="Gene3D" id="1.25.10.10">
    <property type="entry name" value="Leucine-rich Repeat Variant"/>
    <property type="match status" value="1"/>
</dbReference>
<dbReference type="Proteomes" id="UP000054248">
    <property type="component" value="Unassembled WGS sequence"/>
</dbReference>
<protein>
    <recommendedName>
        <fullName evidence="5">Pre-rRNA-processing protein</fullName>
    </recommendedName>
</protein>
<comment type="subunit">
    <text evidence="5">Component of the RIX1 complex.</text>
</comment>
<dbReference type="GO" id="GO:0006364">
    <property type="term" value="P:rRNA processing"/>
    <property type="evidence" value="ECO:0007669"/>
    <property type="project" value="UniProtKB-UniRule"/>
</dbReference>
<keyword evidence="4 5" id="KW-0539">Nucleus</keyword>
<sequence>MVQTKKTKKNKVADFSKPKLKLGKGKQLATNATDTSFKSRSIALPTQSIAIQKDQGLPTIRRNLTIDQLVNQTKHYSVTVRKDGLLGVREFLTSYPRLLEPNLNAIVGATTRNISDEDAAVRNAVYQLYRYIFSALSESALIPHANAVLLHATSAFSHIFADVRVDSLLFLDLIMERTPSVLNGSRNRVLDGYLSLLGLRGKVGDSAIISHGATYARLSISAKARVLNSLSRFVKNTLAFSSLAPSTDAGAEVNAVIPSWIFRPSFVTGDAFNCFIKAISRPKGHDSMAYWQAVTDELAEVDCADENGAGWDFAQLDDLTTSHSCALEDLQVLDGSEGKKSDECIHCLDLSQLIHSVLVSTFLDVAPGVFMPRGPIVSRSTSQCAEIDLLRTIGELAVSIYGPLLRAEGSDKPGTSAEVGGKARLVLEKLAIYFPFSTRSEVPLDVNSEQAFYDLGLSYCELASLLDLLGTHDASGGKVVVPPHSAVGQMEQGAIRWDYGYQPAATTLFFPPSGRY</sequence>
<dbReference type="GO" id="GO:0005634">
    <property type="term" value="C:nucleus"/>
    <property type="evidence" value="ECO:0007669"/>
    <property type="project" value="UniProtKB-SubCell"/>
</dbReference>
<keyword evidence="5" id="KW-0698">rRNA processing</keyword>
<proteinExistence type="inferred from homology"/>
<keyword evidence="5" id="KW-0690">Ribosome biogenesis</keyword>
<name>A0A0C3L511_9AGAM</name>
<evidence type="ECO:0000313" key="7">
    <source>
        <dbReference type="EMBL" id="KIO28828.1"/>
    </source>
</evidence>
<reference evidence="7 8" key="1">
    <citation type="submission" date="2014-04" db="EMBL/GenBank/DDBJ databases">
        <authorList>
            <consortium name="DOE Joint Genome Institute"/>
            <person name="Kuo A."/>
            <person name="Girlanda M."/>
            <person name="Perotto S."/>
            <person name="Kohler A."/>
            <person name="Nagy L.G."/>
            <person name="Floudas D."/>
            <person name="Copeland A."/>
            <person name="Barry K.W."/>
            <person name="Cichocki N."/>
            <person name="Veneault-Fourrey C."/>
            <person name="LaButti K."/>
            <person name="Lindquist E.A."/>
            <person name="Lipzen A."/>
            <person name="Lundell T."/>
            <person name="Morin E."/>
            <person name="Murat C."/>
            <person name="Sun H."/>
            <person name="Tunlid A."/>
            <person name="Henrissat B."/>
            <person name="Grigoriev I.V."/>
            <person name="Hibbett D.S."/>
            <person name="Martin F."/>
            <person name="Nordberg H.P."/>
            <person name="Cantor M.N."/>
            <person name="Hua S.X."/>
        </authorList>
    </citation>
    <scope>NUCLEOTIDE SEQUENCE [LARGE SCALE GENOMIC DNA]</scope>
    <source>
        <strain evidence="7 8">MUT 4182</strain>
    </source>
</reference>
<dbReference type="InterPro" id="IPR016024">
    <property type="entry name" value="ARM-type_fold"/>
</dbReference>